<accession>A0ABW7RFJ0</accession>
<evidence type="ECO:0000313" key="4">
    <source>
        <dbReference type="Proteomes" id="UP001610990"/>
    </source>
</evidence>
<proteinExistence type="predicted"/>
<dbReference type="Proteomes" id="UP001610990">
    <property type="component" value="Unassembled WGS sequence"/>
</dbReference>
<evidence type="ECO:0000313" key="3">
    <source>
        <dbReference type="EMBL" id="MFH8585729.1"/>
    </source>
</evidence>
<feature type="region of interest" description="Disordered" evidence="1">
    <location>
        <begin position="356"/>
        <end position="375"/>
    </location>
</feature>
<feature type="region of interest" description="Disordered" evidence="1">
    <location>
        <begin position="1"/>
        <end position="26"/>
    </location>
</feature>
<gene>
    <name evidence="3" type="ORF">ACH4GP_15135</name>
</gene>
<sequence length="462" mass="49489">MNAKDGTPRDGNGPTIGSVGNHIANGHQGPVIQTGSIVGDISYSLVAEPSPIDRAATALADVVYGQWREETRKRGLHLPDPLPVGWTAGAALPVSRETEPAAAVSRETDPGADPLDRLVAAFRASEHRRMVLLGEPGSGKTTLAIRLVLALANEPQPAAVPVLLPLASWSPKQERLRDWTIRRIGEDYGSVLTGEVTARQLVDAGRVLPVLDGLDEIGADHRAAALPEIDSAFDSGDPVILTCRTREFRDVAAQGSGVTRAVVVEAQPVSLSAVTGFLRKADNGEHPDRWGPALAELAQRPGMDAVVSSPLMVTLLRAQYARTGAALDPLLDPDAFPDAAQVEGHLLDGVVPAAFKDEPAPSTEPEGHDRPAHHWPADSARRWLTELARRADGDDLAWWRLPESMLGRHPRVLRHRRGDGLVRGGPPLRARCRTGDAWPVAVCGTGGGGRRRRLPVRRPGHR</sequence>
<keyword evidence="4" id="KW-1185">Reference proteome</keyword>
<dbReference type="RefSeq" id="WP_397672739.1">
    <property type="nucleotide sequence ID" value="NZ_JBIRGH010000008.1"/>
</dbReference>
<reference evidence="3 4" key="1">
    <citation type="submission" date="2024-10" db="EMBL/GenBank/DDBJ databases">
        <title>The Natural Products Discovery Center: Release of the First 8490 Sequenced Strains for Exploring Actinobacteria Biosynthetic Diversity.</title>
        <authorList>
            <person name="Kalkreuter E."/>
            <person name="Kautsar S.A."/>
            <person name="Yang D."/>
            <person name="Bader C.D."/>
            <person name="Teijaro C.N."/>
            <person name="Fluegel L."/>
            <person name="Davis C.M."/>
            <person name="Simpson J.R."/>
            <person name="Lauterbach L."/>
            <person name="Steele A.D."/>
            <person name="Gui C."/>
            <person name="Meng S."/>
            <person name="Li G."/>
            <person name="Viehrig K."/>
            <person name="Ye F."/>
            <person name="Su P."/>
            <person name="Kiefer A.F."/>
            <person name="Nichols A."/>
            <person name="Cepeda A.J."/>
            <person name="Yan W."/>
            <person name="Fan B."/>
            <person name="Jiang Y."/>
            <person name="Adhikari A."/>
            <person name="Zheng C.-J."/>
            <person name="Schuster L."/>
            <person name="Cowan T.M."/>
            <person name="Smanski M.J."/>
            <person name="Chevrette M.G."/>
            <person name="De Carvalho L.P.S."/>
            <person name="Shen B."/>
        </authorList>
    </citation>
    <scope>NUCLEOTIDE SEQUENCE [LARGE SCALE GENOMIC DNA]</scope>
    <source>
        <strain evidence="3 4">NPDC018013</strain>
    </source>
</reference>
<dbReference type="PROSITE" id="PS50837">
    <property type="entry name" value="NACHT"/>
    <property type="match status" value="1"/>
</dbReference>
<organism evidence="3 4">
    <name type="scientific">Streptomyces celluloflavus</name>
    <dbReference type="NCBI Taxonomy" id="58344"/>
    <lineage>
        <taxon>Bacteria</taxon>
        <taxon>Bacillati</taxon>
        <taxon>Actinomycetota</taxon>
        <taxon>Actinomycetes</taxon>
        <taxon>Kitasatosporales</taxon>
        <taxon>Streptomycetaceae</taxon>
        <taxon>Streptomyces</taxon>
    </lineage>
</organism>
<evidence type="ECO:0000259" key="2">
    <source>
        <dbReference type="PROSITE" id="PS50837"/>
    </source>
</evidence>
<feature type="domain" description="NACHT" evidence="2">
    <location>
        <begin position="128"/>
        <end position="223"/>
    </location>
</feature>
<name>A0ABW7RFJ0_9ACTN</name>
<dbReference type="EMBL" id="JBIRGH010000008">
    <property type="protein sequence ID" value="MFH8585729.1"/>
    <property type="molecule type" value="Genomic_DNA"/>
</dbReference>
<dbReference type="InterPro" id="IPR007111">
    <property type="entry name" value="NACHT_NTPase"/>
</dbReference>
<dbReference type="Gene3D" id="3.40.50.300">
    <property type="entry name" value="P-loop containing nucleotide triphosphate hydrolases"/>
    <property type="match status" value="1"/>
</dbReference>
<protein>
    <submittedName>
        <fullName evidence="3">NACHT domain-containing protein</fullName>
    </submittedName>
</protein>
<evidence type="ECO:0000256" key="1">
    <source>
        <dbReference type="SAM" id="MobiDB-lite"/>
    </source>
</evidence>
<dbReference type="InterPro" id="IPR027417">
    <property type="entry name" value="P-loop_NTPase"/>
</dbReference>
<dbReference type="Pfam" id="PF05729">
    <property type="entry name" value="NACHT"/>
    <property type="match status" value="1"/>
</dbReference>
<dbReference type="SUPFAM" id="SSF52540">
    <property type="entry name" value="P-loop containing nucleoside triphosphate hydrolases"/>
    <property type="match status" value="1"/>
</dbReference>
<comment type="caution">
    <text evidence="3">The sequence shown here is derived from an EMBL/GenBank/DDBJ whole genome shotgun (WGS) entry which is preliminary data.</text>
</comment>